<dbReference type="EMBL" id="DRMH01000014">
    <property type="protein sequence ID" value="HFC97108.1"/>
    <property type="molecule type" value="Genomic_DNA"/>
</dbReference>
<dbReference type="SUPFAM" id="SSF57829">
    <property type="entry name" value="Zn-binding ribosomal proteins"/>
    <property type="match status" value="1"/>
</dbReference>
<name>A0A7C3CWL9_9BACT</name>
<evidence type="ECO:0000256" key="2">
    <source>
        <dbReference type="ARBA" id="ARBA00022980"/>
    </source>
</evidence>
<dbReference type="NCBIfam" id="NF001860">
    <property type="entry name" value="PRK00595.1"/>
    <property type="match status" value="1"/>
</dbReference>
<dbReference type="PANTHER" id="PTHR43168">
    <property type="entry name" value="50S RIBOSOMAL PROTEIN L33, CHLOROPLASTIC"/>
    <property type="match status" value="1"/>
</dbReference>
<proteinExistence type="inferred from homology"/>
<dbReference type="InterPro" id="IPR011332">
    <property type="entry name" value="Ribosomal_zn-bd"/>
</dbReference>
<dbReference type="PANTHER" id="PTHR43168:SF2">
    <property type="entry name" value="LARGE RIBOSOMAL SUBUNIT PROTEIN BL33C"/>
    <property type="match status" value="1"/>
</dbReference>
<keyword evidence="3 5" id="KW-0687">Ribonucleoprotein</keyword>
<dbReference type="GO" id="GO:0005737">
    <property type="term" value="C:cytoplasm"/>
    <property type="evidence" value="ECO:0007669"/>
    <property type="project" value="UniProtKB-ARBA"/>
</dbReference>
<evidence type="ECO:0000256" key="3">
    <source>
        <dbReference type="ARBA" id="ARBA00023274"/>
    </source>
</evidence>
<dbReference type="GO" id="GO:0005840">
    <property type="term" value="C:ribosome"/>
    <property type="evidence" value="ECO:0007669"/>
    <property type="project" value="UniProtKB-KW"/>
</dbReference>
<comment type="similarity">
    <text evidence="1 5">Belongs to the bacterial ribosomal protein bL33 family.</text>
</comment>
<dbReference type="Proteomes" id="UP000886043">
    <property type="component" value="Unassembled WGS sequence"/>
</dbReference>
<evidence type="ECO:0000256" key="1">
    <source>
        <dbReference type="ARBA" id="ARBA00007596"/>
    </source>
</evidence>
<reference evidence="6" key="1">
    <citation type="journal article" date="2020" name="mSystems">
        <title>Genome- and Community-Level Interaction Insights into Carbon Utilization and Element Cycling Functions of Hydrothermarchaeota in Hydrothermal Sediment.</title>
        <authorList>
            <person name="Zhou Z."/>
            <person name="Liu Y."/>
            <person name="Xu W."/>
            <person name="Pan J."/>
            <person name="Luo Z.H."/>
            <person name="Li M."/>
        </authorList>
    </citation>
    <scope>NUCLEOTIDE SEQUENCE [LARGE SCALE GENOMIC DNA]</scope>
    <source>
        <strain evidence="6">HyVt-483</strain>
    </source>
</reference>
<protein>
    <recommendedName>
        <fullName evidence="4 5">Large ribosomal subunit protein bL33</fullName>
    </recommendedName>
</protein>
<evidence type="ECO:0000313" key="6">
    <source>
        <dbReference type="EMBL" id="HFC97108.1"/>
    </source>
</evidence>
<keyword evidence="2 5" id="KW-0689">Ribosomal protein</keyword>
<sequence length="57" mass="6993">MAKKGEARVIIHLQCTECKRRNYTTTKNRRNTPDRLELRKYCPWDRRHTLHREVKGK</sequence>
<gene>
    <name evidence="5 6" type="primary">rpmG</name>
    <name evidence="6" type="ORF">ENJ40_01440</name>
</gene>
<dbReference type="Pfam" id="PF00471">
    <property type="entry name" value="Ribosomal_L33"/>
    <property type="match status" value="1"/>
</dbReference>
<dbReference type="AlphaFoldDB" id="A0A7C3CWL9"/>
<dbReference type="GO" id="GO:1990904">
    <property type="term" value="C:ribonucleoprotein complex"/>
    <property type="evidence" value="ECO:0007669"/>
    <property type="project" value="UniProtKB-KW"/>
</dbReference>
<dbReference type="PROSITE" id="PS00582">
    <property type="entry name" value="RIBOSOMAL_L33"/>
    <property type="match status" value="1"/>
</dbReference>
<dbReference type="InterPro" id="IPR001705">
    <property type="entry name" value="Ribosomal_bL33"/>
</dbReference>
<comment type="caution">
    <text evidence="6">The sequence shown here is derived from an EMBL/GenBank/DDBJ whole genome shotgun (WGS) entry which is preliminary data.</text>
</comment>
<dbReference type="GO" id="GO:0006412">
    <property type="term" value="P:translation"/>
    <property type="evidence" value="ECO:0007669"/>
    <property type="project" value="UniProtKB-UniRule"/>
</dbReference>
<dbReference type="NCBIfam" id="TIGR01023">
    <property type="entry name" value="rpmG_bact"/>
    <property type="match status" value="1"/>
</dbReference>
<dbReference type="InterPro" id="IPR038584">
    <property type="entry name" value="Ribosomal_bL33_sf"/>
</dbReference>
<dbReference type="GO" id="GO:0003735">
    <property type="term" value="F:structural constituent of ribosome"/>
    <property type="evidence" value="ECO:0007669"/>
    <property type="project" value="InterPro"/>
</dbReference>
<dbReference type="NCBIfam" id="NF001764">
    <property type="entry name" value="PRK00504.1"/>
    <property type="match status" value="1"/>
</dbReference>
<evidence type="ECO:0000256" key="5">
    <source>
        <dbReference type="HAMAP-Rule" id="MF_00294"/>
    </source>
</evidence>
<dbReference type="Gene3D" id="2.20.28.120">
    <property type="entry name" value="Ribosomal protein L33"/>
    <property type="match status" value="1"/>
</dbReference>
<dbReference type="InterPro" id="IPR018264">
    <property type="entry name" value="Ribosomal_bL33_CS"/>
</dbReference>
<evidence type="ECO:0000256" key="4">
    <source>
        <dbReference type="ARBA" id="ARBA00035176"/>
    </source>
</evidence>
<dbReference type="HAMAP" id="MF_00294">
    <property type="entry name" value="Ribosomal_bL33"/>
    <property type="match status" value="1"/>
</dbReference>
<accession>A0A7C3CWL9</accession>
<organism evidence="6">
    <name type="scientific">Thermosulfurimonas dismutans</name>
    <dbReference type="NCBI Taxonomy" id="999894"/>
    <lineage>
        <taxon>Bacteria</taxon>
        <taxon>Pseudomonadati</taxon>
        <taxon>Thermodesulfobacteriota</taxon>
        <taxon>Thermodesulfobacteria</taxon>
        <taxon>Thermodesulfobacteriales</taxon>
        <taxon>Thermodesulfobacteriaceae</taxon>
        <taxon>Thermosulfurimonas</taxon>
    </lineage>
</organism>